<organism evidence="9 10">
    <name type="scientific">Metaclostridioides mangenotii</name>
    <dbReference type="NCBI Taxonomy" id="1540"/>
    <lineage>
        <taxon>Bacteria</taxon>
        <taxon>Bacillati</taxon>
        <taxon>Bacillota</taxon>
        <taxon>Clostridia</taxon>
        <taxon>Peptostreptococcales</taxon>
        <taxon>Peptostreptococcaceae</taxon>
        <taxon>Metaclostridioides</taxon>
    </lineage>
</organism>
<feature type="transmembrane region" description="Helical" evidence="8">
    <location>
        <begin position="412"/>
        <end position="433"/>
    </location>
</feature>
<protein>
    <submittedName>
        <fullName evidence="9">Choline-glycine betaine transporter</fullName>
    </submittedName>
</protein>
<feature type="transmembrane region" description="Helical" evidence="8">
    <location>
        <begin position="52"/>
        <end position="72"/>
    </location>
</feature>
<evidence type="ECO:0000256" key="6">
    <source>
        <dbReference type="ARBA" id="ARBA00022989"/>
    </source>
</evidence>
<evidence type="ECO:0000256" key="3">
    <source>
        <dbReference type="ARBA" id="ARBA00022448"/>
    </source>
</evidence>
<sequence length="523" mass="56223">MDKNRMGKGNIEWLRFGILAGFLILFAISALVNSEATYAVISGGFNIITNYLGGFIQLMMLIFWLIALFVAISKFGNIRIGGKDAKKEMSTFSWYAILITTMLAGGGVFYAAAEPFYHFVNVPPHFEGVEAGTFTAAGYALAQGAFNWGYLVWGATAFCIPLLAYVIYEKGLPNRPSSMLYLVGGEKASNGVAGKAFDIFALIGVAAGTIGPTGFLGLQIAFALNAVWGIPNTVMTQVVVILIAAVMFIFGAATGLKKGMDFLSKATIYLGAIFAISILLLGTGMFVVDSYVSSLGLFIQNFFVMSLSRLDVTWMGGWTVFYQIWFIAYGPSMAVLTLSMSKGRSLRQILLGITFVCPLITGIWFAIFGGSAIGFEMINAGVLTEALGSAGLPSVLISLIQHLPGSFFMMPLALILIVLFLITTGAGAAYSMAVQTTHMEVPYPWIRGLFAALLGIVAAVLVIIGGNDAMSAMQNFIVICGVPLIFFYVVLIPSVLKAGKLLYQNKSLRIDDESFKSDNEIQL</sequence>
<gene>
    <name evidence="9" type="ORF">J2Z43_002843</name>
</gene>
<dbReference type="Pfam" id="PF02028">
    <property type="entry name" value="BCCT"/>
    <property type="match status" value="1"/>
</dbReference>
<evidence type="ECO:0000256" key="7">
    <source>
        <dbReference type="ARBA" id="ARBA00023136"/>
    </source>
</evidence>
<feature type="transmembrane region" description="Helical" evidence="8">
    <location>
        <begin position="349"/>
        <end position="368"/>
    </location>
</feature>
<feature type="transmembrane region" description="Helical" evidence="8">
    <location>
        <begin position="199"/>
        <end position="222"/>
    </location>
</feature>
<dbReference type="PANTHER" id="PTHR30047:SF7">
    <property type="entry name" value="HIGH-AFFINITY CHOLINE TRANSPORT PROTEIN"/>
    <property type="match status" value="1"/>
</dbReference>
<keyword evidence="3" id="KW-0813">Transport</keyword>
<reference evidence="9 10" key="1">
    <citation type="submission" date="2021-03" db="EMBL/GenBank/DDBJ databases">
        <title>Genomic Encyclopedia of Type Strains, Phase IV (KMG-IV): sequencing the most valuable type-strain genomes for metagenomic binning, comparative biology and taxonomic classification.</title>
        <authorList>
            <person name="Goeker M."/>
        </authorList>
    </citation>
    <scope>NUCLEOTIDE SEQUENCE [LARGE SCALE GENOMIC DNA]</scope>
    <source>
        <strain evidence="9 10">DSM 1289</strain>
    </source>
</reference>
<comment type="caution">
    <text evidence="9">The sequence shown here is derived from an EMBL/GenBank/DDBJ whole genome shotgun (WGS) entry which is preliminary data.</text>
</comment>
<proteinExistence type="inferred from homology"/>
<comment type="similarity">
    <text evidence="2">Belongs to the BCCT transporter (TC 2.A.15) family.</text>
</comment>
<evidence type="ECO:0000256" key="2">
    <source>
        <dbReference type="ARBA" id="ARBA00005658"/>
    </source>
</evidence>
<evidence type="ECO:0000313" key="10">
    <source>
        <dbReference type="Proteomes" id="UP000767291"/>
    </source>
</evidence>
<dbReference type="EMBL" id="JAGGJX010000008">
    <property type="protein sequence ID" value="MBP1856391.1"/>
    <property type="molecule type" value="Genomic_DNA"/>
</dbReference>
<feature type="transmembrane region" description="Helical" evidence="8">
    <location>
        <begin position="234"/>
        <end position="256"/>
    </location>
</feature>
<evidence type="ECO:0000256" key="8">
    <source>
        <dbReference type="SAM" id="Phobius"/>
    </source>
</evidence>
<dbReference type="PANTHER" id="PTHR30047">
    <property type="entry name" value="HIGH-AFFINITY CHOLINE TRANSPORT PROTEIN-RELATED"/>
    <property type="match status" value="1"/>
</dbReference>
<keyword evidence="6 8" id="KW-1133">Transmembrane helix</keyword>
<evidence type="ECO:0000313" key="9">
    <source>
        <dbReference type="EMBL" id="MBP1856391.1"/>
    </source>
</evidence>
<feature type="transmembrane region" description="Helical" evidence="8">
    <location>
        <begin position="312"/>
        <end position="337"/>
    </location>
</feature>
<feature type="transmembrane region" description="Helical" evidence="8">
    <location>
        <begin position="148"/>
        <end position="168"/>
    </location>
</feature>
<keyword evidence="10" id="KW-1185">Reference proteome</keyword>
<keyword evidence="5 8" id="KW-0812">Transmembrane</keyword>
<evidence type="ECO:0000256" key="4">
    <source>
        <dbReference type="ARBA" id="ARBA00022475"/>
    </source>
</evidence>
<feature type="transmembrane region" description="Helical" evidence="8">
    <location>
        <begin position="92"/>
        <end position="113"/>
    </location>
</feature>
<comment type="subcellular location">
    <subcellularLocation>
        <location evidence="1">Cell membrane</location>
        <topology evidence="1">Multi-pass membrane protein</topology>
    </subcellularLocation>
</comment>
<feature type="transmembrane region" description="Helical" evidence="8">
    <location>
        <begin position="12"/>
        <end position="32"/>
    </location>
</feature>
<feature type="transmembrane region" description="Helical" evidence="8">
    <location>
        <begin position="380"/>
        <end position="400"/>
    </location>
</feature>
<keyword evidence="7 8" id="KW-0472">Membrane</keyword>
<feature type="transmembrane region" description="Helical" evidence="8">
    <location>
        <begin position="476"/>
        <end position="496"/>
    </location>
</feature>
<feature type="transmembrane region" description="Helical" evidence="8">
    <location>
        <begin position="445"/>
        <end position="464"/>
    </location>
</feature>
<keyword evidence="4" id="KW-1003">Cell membrane</keyword>
<accession>A0ABS4EEL7</accession>
<name>A0ABS4EEL7_9FIRM</name>
<dbReference type="RefSeq" id="WP_209457704.1">
    <property type="nucleotide sequence ID" value="NZ_BAAACS010000005.1"/>
</dbReference>
<evidence type="ECO:0000256" key="1">
    <source>
        <dbReference type="ARBA" id="ARBA00004651"/>
    </source>
</evidence>
<feature type="transmembrane region" description="Helical" evidence="8">
    <location>
        <begin position="268"/>
        <end position="292"/>
    </location>
</feature>
<evidence type="ECO:0000256" key="5">
    <source>
        <dbReference type="ARBA" id="ARBA00022692"/>
    </source>
</evidence>
<dbReference type="Proteomes" id="UP000767291">
    <property type="component" value="Unassembled WGS sequence"/>
</dbReference>
<dbReference type="InterPro" id="IPR000060">
    <property type="entry name" value="BCCT_transptr"/>
</dbReference>